<name>A0ABS0NH92_9ACTN</name>
<proteinExistence type="predicted"/>
<evidence type="ECO:0000313" key="4">
    <source>
        <dbReference type="Proteomes" id="UP000807371"/>
    </source>
</evidence>
<dbReference type="Proteomes" id="UP000807371">
    <property type="component" value="Unassembled WGS sequence"/>
</dbReference>
<evidence type="ECO:0000256" key="1">
    <source>
        <dbReference type="SAM" id="MobiDB-lite"/>
    </source>
</evidence>
<feature type="signal peptide" evidence="2">
    <location>
        <begin position="1"/>
        <end position="24"/>
    </location>
</feature>
<evidence type="ECO:0008006" key="5">
    <source>
        <dbReference type="Google" id="ProtNLM"/>
    </source>
</evidence>
<organism evidence="3 4">
    <name type="scientific">Streptomyces pactum</name>
    <dbReference type="NCBI Taxonomy" id="68249"/>
    <lineage>
        <taxon>Bacteria</taxon>
        <taxon>Bacillati</taxon>
        <taxon>Actinomycetota</taxon>
        <taxon>Actinomycetes</taxon>
        <taxon>Kitasatosporales</taxon>
        <taxon>Streptomycetaceae</taxon>
        <taxon>Streptomyces</taxon>
    </lineage>
</organism>
<protein>
    <recommendedName>
        <fullName evidence="5">DUF3558 domain-containing protein</fullName>
    </recommendedName>
</protein>
<evidence type="ECO:0000313" key="3">
    <source>
        <dbReference type="EMBL" id="MBH5334568.1"/>
    </source>
</evidence>
<sequence length="225" mass="23243">MSSRASLVLTLGARLLPVAVLTVAGVAMTTSGHSEERPQESAGRPDPAPGDSSSTGADPRGDDRPASATPTPLRYSEPPADPCAALPAKTVDTLVPGAKPDGTPRRAKDAVRRTSCSWNALDGYDYRWLDISYTILSAPGGRPAGGAPKGAEPVEGLGDSATIREHLTTEDDQQIREAVVTVQLENAVITATYNGSDFEDGSAPGAEEIREGALTAARAALPALD</sequence>
<keyword evidence="4" id="KW-1185">Reference proteome</keyword>
<accession>A0ABS0NH92</accession>
<comment type="caution">
    <text evidence="3">The sequence shown here is derived from an EMBL/GenBank/DDBJ whole genome shotgun (WGS) entry which is preliminary data.</text>
</comment>
<evidence type="ECO:0000256" key="2">
    <source>
        <dbReference type="SAM" id="SignalP"/>
    </source>
</evidence>
<reference evidence="3 4" key="1">
    <citation type="submission" date="2020-09" db="EMBL/GenBank/DDBJ databases">
        <title>Biosynthesis of the nuclear factor of activated T cells inhibitor NFAT-133 and its congeners in Streptomyces pactum.</title>
        <authorList>
            <person name="Zhou W."/>
            <person name="Posri P."/>
            <person name="Abugrain M.E."/>
            <person name="Weisberg A.J."/>
            <person name="Chang J.H."/>
            <person name="Mahmud T."/>
        </authorList>
    </citation>
    <scope>NUCLEOTIDE SEQUENCE [LARGE SCALE GENOMIC DNA]</scope>
    <source>
        <strain evidence="3 4">ATCC 27456</strain>
    </source>
</reference>
<feature type="region of interest" description="Disordered" evidence="1">
    <location>
        <begin position="30"/>
        <end position="85"/>
    </location>
</feature>
<gene>
    <name evidence="3" type="ORF">IHE55_07035</name>
</gene>
<keyword evidence="2" id="KW-0732">Signal</keyword>
<feature type="chain" id="PRO_5045441805" description="DUF3558 domain-containing protein" evidence="2">
    <location>
        <begin position="25"/>
        <end position="225"/>
    </location>
</feature>
<dbReference type="EMBL" id="JACYXC010000001">
    <property type="protein sequence ID" value="MBH5334568.1"/>
    <property type="molecule type" value="Genomic_DNA"/>
</dbReference>